<proteinExistence type="predicted"/>
<keyword evidence="1" id="KW-0472">Membrane</keyword>
<feature type="transmembrane region" description="Helical" evidence="1">
    <location>
        <begin position="7"/>
        <end position="27"/>
    </location>
</feature>
<dbReference type="Proteomes" id="UP000199149">
    <property type="component" value="Unassembled WGS sequence"/>
</dbReference>
<keyword evidence="3" id="KW-1185">Reference proteome</keyword>
<reference evidence="3" key="1">
    <citation type="submission" date="2016-10" db="EMBL/GenBank/DDBJ databases">
        <authorList>
            <person name="Varghese N."/>
            <person name="Submissions S."/>
        </authorList>
    </citation>
    <scope>NUCLEOTIDE SEQUENCE [LARGE SCALE GENOMIC DNA]</scope>
    <source>
        <strain evidence="3">XJ109</strain>
    </source>
</reference>
<evidence type="ECO:0000256" key="1">
    <source>
        <dbReference type="SAM" id="Phobius"/>
    </source>
</evidence>
<dbReference type="EMBL" id="FOUZ01000010">
    <property type="protein sequence ID" value="SFN32574.1"/>
    <property type="molecule type" value="Genomic_DNA"/>
</dbReference>
<gene>
    <name evidence="2" type="ORF">SAMN05421738_11098</name>
</gene>
<keyword evidence="1" id="KW-0812">Transmembrane</keyword>
<accession>A0A1I4Y3B2</accession>
<dbReference type="RefSeq" id="WP_092908668.1">
    <property type="nucleotide sequence ID" value="NZ_FOUZ01000010.1"/>
</dbReference>
<organism evidence="2 3">
    <name type="scientific">Algoriella xinjiangensis</name>
    <dbReference type="NCBI Taxonomy" id="684065"/>
    <lineage>
        <taxon>Bacteria</taxon>
        <taxon>Pseudomonadati</taxon>
        <taxon>Bacteroidota</taxon>
        <taxon>Flavobacteriia</taxon>
        <taxon>Flavobacteriales</taxon>
        <taxon>Weeksellaceae</taxon>
        <taxon>Algoriella</taxon>
    </lineage>
</organism>
<name>A0A1I4Y3B2_9FLAO</name>
<sequence length="112" mass="13316">MKKYNPIFGLFFGFIIFSIQIFNQLHFSLIDHSETISYQKKEVIHHQCHHFTFYNVFIDTHDEPKIEQNEEDNFQRKESLNCIENIVFSTIELNFTRGPPSNNDTTDLSTQI</sequence>
<dbReference type="OrthoDB" id="1451352at2"/>
<keyword evidence="1" id="KW-1133">Transmembrane helix</keyword>
<evidence type="ECO:0000313" key="3">
    <source>
        <dbReference type="Proteomes" id="UP000199149"/>
    </source>
</evidence>
<dbReference type="AlphaFoldDB" id="A0A1I4Y3B2"/>
<protein>
    <submittedName>
        <fullName evidence="2">Uncharacterized protein</fullName>
    </submittedName>
</protein>
<evidence type="ECO:0000313" key="2">
    <source>
        <dbReference type="EMBL" id="SFN32574.1"/>
    </source>
</evidence>
<dbReference type="STRING" id="684065.SAMN05421738_11098"/>